<name>A0A8S0PLG4_OLEEU</name>
<protein>
    <submittedName>
        <fullName evidence="1">Uncharacterized protein</fullName>
    </submittedName>
</protein>
<comment type="caution">
    <text evidence="1">The sequence shown here is derived from an EMBL/GenBank/DDBJ whole genome shotgun (WGS) entry which is preliminary data.</text>
</comment>
<dbReference type="Proteomes" id="UP000594638">
    <property type="component" value="Unassembled WGS sequence"/>
</dbReference>
<keyword evidence="2" id="KW-1185">Reference proteome</keyword>
<dbReference type="Gramene" id="OE9A032588T1">
    <property type="protein sequence ID" value="OE9A032588C1"/>
    <property type="gene ID" value="OE9A032588"/>
</dbReference>
<sequence length="98" mass="11666">MIHYANVSHKLGYGHMYSYRNKLEMENWPMRRIKYAYAALSNHCPTSGHPASLSCPHKLNSKLYRKPPEIHREFCYFQPAETFFLEKPRSCYTDRIPL</sequence>
<organism evidence="1 2">
    <name type="scientific">Olea europaea subsp. europaea</name>
    <dbReference type="NCBI Taxonomy" id="158383"/>
    <lineage>
        <taxon>Eukaryota</taxon>
        <taxon>Viridiplantae</taxon>
        <taxon>Streptophyta</taxon>
        <taxon>Embryophyta</taxon>
        <taxon>Tracheophyta</taxon>
        <taxon>Spermatophyta</taxon>
        <taxon>Magnoliopsida</taxon>
        <taxon>eudicotyledons</taxon>
        <taxon>Gunneridae</taxon>
        <taxon>Pentapetalae</taxon>
        <taxon>asterids</taxon>
        <taxon>lamiids</taxon>
        <taxon>Lamiales</taxon>
        <taxon>Oleaceae</taxon>
        <taxon>Oleeae</taxon>
        <taxon>Olea</taxon>
    </lineage>
</organism>
<evidence type="ECO:0000313" key="2">
    <source>
        <dbReference type="Proteomes" id="UP000594638"/>
    </source>
</evidence>
<reference evidence="1 2" key="1">
    <citation type="submission" date="2019-12" db="EMBL/GenBank/DDBJ databases">
        <authorList>
            <person name="Alioto T."/>
            <person name="Alioto T."/>
            <person name="Gomez Garrido J."/>
        </authorList>
    </citation>
    <scope>NUCLEOTIDE SEQUENCE [LARGE SCALE GENOMIC DNA]</scope>
</reference>
<dbReference type="AlphaFoldDB" id="A0A8S0PLG4"/>
<gene>
    <name evidence="1" type="ORF">OLEA9_A032588</name>
</gene>
<proteinExistence type="predicted"/>
<evidence type="ECO:0000313" key="1">
    <source>
        <dbReference type="EMBL" id="CAA2953646.1"/>
    </source>
</evidence>
<dbReference type="EMBL" id="CACTIH010000095">
    <property type="protein sequence ID" value="CAA2953646.1"/>
    <property type="molecule type" value="Genomic_DNA"/>
</dbReference>
<accession>A0A8S0PLG4</accession>